<dbReference type="Proteomes" id="UP000528286">
    <property type="component" value="Unassembled WGS sequence"/>
</dbReference>
<dbReference type="EMBL" id="JACIEZ010000001">
    <property type="protein sequence ID" value="MBB4063674.1"/>
    <property type="molecule type" value="Genomic_DNA"/>
</dbReference>
<gene>
    <name evidence="1" type="ORF">GGR23_000835</name>
</gene>
<organism evidence="1 2">
    <name type="scientific">Gellertiella hungarica</name>
    <dbReference type="NCBI Taxonomy" id="1572859"/>
    <lineage>
        <taxon>Bacteria</taxon>
        <taxon>Pseudomonadati</taxon>
        <taxon>Pseudomonadota</taxon>
        <taxon>Alphaproteobacteria</taxon>
        <taxon>Hyphomicrobiales</taxon>
        <taxon>Rhizobiaceae</taxon>
        <taxon>Gellertiella</taxon>
    </lineage>
</organism>
<keyword evidence="2" id="KW-1185">Reference proteome</keyword>
<evidence type="ECO:0000313" key="2">
    <source>
        <dbReference type="Proteomes" id="UP000528286"/>
    </source>
</evidence>
<sequence>MSRRSGQFSRNVRACLSNAVALIEPTSAVVALCDVVVFQADKLATLLVTSPENSEGHWSGYLLLQGFIDELRAEMAKCPVSEKAKALGLG</sequence>
<accession>A0A7W6J2P1</accession>
<reference evidence="1 2" key="1">
    <citation type="submission" date="2020-08" db="EMBL/GenBank/DDBJ databases">
        <title>Genomic Encyclopedia of Type Strains, Phase IV (KMG-IV): sequencing the most valuable type-strain genomes for metagenomic binning, comparative biology and taxonomic classification.</title>
        <authorList>
            <person name="Goeker M."/>
        </authorList>
    </citation>
    <scope>NUCLEOTIDE SEQUENCE [LARGE SCALE GENOMIC DNA]</scope>
    <source>
        <strain evidence="1 2">DSM 29853</strain>
    </source>
</reference>
<name>A0A7W6J2P1_9HYPH</name>
<comment type="caution">
    <text evidence="1">The sequence shown here is derived from an EMBL/GenBank/DDBJ whole genome shotgun (WGS) entry which is preliminary data.</text>
</comment>
<proteinExistence type="predicted"/>
<dbReference type="AlphaFoldDB" id="A0A7W6J2P1"/>
<dbReference type="RefSeq" id="WP_183364844.1">
    <property type="nucleotide sequence ID" value="NZ_JACIEZ010000001.1"/>
</dbReference>
<evidence type="ECO:0000313" key="1">
    <source>
        <dbReference type="EMBL" id="MBB4063674.1"/>
    </source>
</evidence>
<protein>
    <submittedName>
        <fullName evidence="1">Formate dehydrogenase assembly factor FdhD</fullName>
    </submittedName>
</protein>